<dbReference type="GO" id="GO:0005829">
    <property type="term" value="C:cytosol"/>
    <property type="evidence" value="ECO:0007669"/>
    <property type="project" value="TreeGrafter"/>
</dbReference>
<comment type="function">
    <text evidence="6">Involved in transcription antitermination. Required for transcription of ribosomal RNA (rRNA) genes. Binds specifically to the boxA antiterminator sequence of the ribosomal RNA (rrn) operons.</text>
</comment>
<gene>
    <name evidence="6" type="primary">nusB</name>
    <name evidence="8" type="ORF">RED65_16061</name>
</gene>
<evidence type="ECO:0000256" key="4">
    <source>
        <dbReference type="ARBA" id="ARBA00023015"/>
    </source>
</evidence>
<name>Q1N2N9_9GAMM</name>
<dbReference type="Pfam" id="PF01029">
    <property type="entry name" value="NusB"/>
    <property type="match status" value="1"/>
</dbReference>
<organism evidence="8 9">
    <name type="scientific">Bermanella marisrubri</name>
    <dbReference type="NCBI Taxonomy" id="207949"/>
    <lineage>
        <taxon>Bacteria</taxon>
        <taxon>Pseudomonadati</taxon>
        <taxon>Pseudomonadota</taxon>
        <taxon>Gammaproteobacteria</taxon>
        <taxon>Oceanospirillales</taxon>
        <taxon>Oceanospirillaceae</taxon>
        <taxon>Bermanella</taxon>
    </lineage>
</organism>
<dbReference type="EMBL" id="AAQH01000007">
    <property type="protein sequence ID" value="EAT12368.1"/>
    <property type="molecule type" value="Genomic_DNA"/>
</dbReference>
<protein>
    <recommendedName>
        <fullName evidence="6">Transcription antitermination protein NusB</fullName>
    </recommendedName>
    <alternativeName>
        <fullName evidence="6">Antitermination factor NusB</fullName>
    </alternativeName>
</protein>
<dbReference type="STRING" id="207949.RED65_16061"/>
<evidence type="ECO:0000313" key="8">
    <source>
        <dbReference type="EMBL" id="EAT12368.1"/>
    </source>
</evidence>
<comment type="caution">
    <text evidence="8">The sequence shown here is derived from an EMBL/GenBank/DDBJ whole genome shotgun (WGS) entry which is preliminary data.</text>
</comment>
<evidence type="ECO:0000256" key="6">
    <source>
        <dbReference type="HAMAP-Rule" id="MF_00073"/>
    </source>
</evidence>
<dbReference type="InterPro" id="IPR035926">
    <property type="entry name" value="NusB-like_sf"/>
</dbReference>
<dbReference type="PANTHER" id="PTHR11078">
    <property type="entry name" value="N UTILIZATION SUBSTANCE PROTEIN B-RELATED"/>
    <property type="match status" value="1"/>
</dbReference>
<dbReference type="HOGENOM" id="CLU_087843_4_1_6"/>
<dbReference type="GO" id="GO:0003723">
    <property type="term" value="F:RNA binding"/>
    <property type="evidence" value="ECO:0007669"/>
    <property type="project" value="UniProtKB-UniRule"/>
</dbReference>
<dbReference type="Proteomes" id="UP000004263">
    <property type="component" value="Unassembled WGS sequence"/>
</dbReference>
<evidence type="ECO:0000256" key="3">
    <source>
        <dbReference type="ARBA" id="ARBA00022884"/>
    </source>
</evidence>
<evidence type="ECO:0000256" key="1">
    <source>
        <dbReference type="ARBA" id="ARBA00005952"/>
    </source>
</evidence>
<accession>Q1N2N9</accession>
<dbReference type="Gene3D" id="1.10.940.10">
    <property type="entry name" value="NusB-like"/>
    <property type="match status" value="1"/>
</dbReference>
<reference evidence="8 9" key="1">
    <citation type="submission" date="2006-03" db="EMBL/GenBank/DDBJ databases">
        <authorList>
            <person name="Pinhassi J."/>
            <person name="Pedros-Alio C."/>
            <person name="Ferriera S."/>
            <person name="Johnson J."/>
            <person name="Kravitz S."/>
            <person name="Halpern A."/>
            <person name="Remington K."/>
            <person name="Beeson K."/>
            <person name="Tran B."/>
            <person name="Rogers Y.-H."/>
            <person name="Friedman R."/>
            <person name="Venter J.C."/>
        </authorList>
    </citation>
    <scope>NUCLEOTIDE SEQUENCE [LARGE SCALE GENOMIC DNA]</scope>
    <source>
        <strain evidence="8 9">RED65</strain>
    </source>
</reference>
<evidence type="ECO:0000259" key="7">
    <source>
        <dbReference type="Pfam" id="PF01029"/>
    </source>
</evidence>
<dbReference type="PANTHER" id="PTHR11078:SF3">
    <property type="entry name" value="ANTITERMINATION NUSB DOMAIN-CONTAINING PROTEIN"/>
    <property type="match status" value="1"/>
</dbReference>
<dbReference type="GO" id="GO:0031564">
    <property type="term" value="P:transcription antitermination"/>
    <property type="evidence" value="ECO:0007669"/>
    <property type="project" value="UniProtKB-KW"/>
</dbReference>
<dbReference type="HAMAP" id="MF_00073">
    <property type="entry name" value="NusB"/>
    <property type="match status" value="1"/>
</dbReference>
<evidence type="ECO:0000256" key="2">
    <source>
        <dbReference type="ARBA" id="ARBA00022814"/>
    </source>
</evidence>
<dbReference type="AlphaFoldDB" id="Q1N2N9"/>
<proteinExistence type="inferred from homology"/>
<dbReference type="NCBIfam" id="TIGR01951">
    <property type="entry name" value="nusB"/>
    <property type="match status" value="1"/>
</dbReference>
<keyword evidence="9" id="KW-1185">Reference proteome</keyword>
<feature type="domain" description="NusB/RsmB/TIM44" evidence="7">
    <location>
        <begin position="1"/>
        <end position="118"/>
    </location>
</feature>
<keyword evidence="5 6" id="KW-0804">Transcription</keyword>
<sequence>MQALYQWDLAGASLSNIEAEFLTDNDMSKVDTEYFRDILRGVPRELDDLDEKLAPCLSRNMQEVTPVERAILRLGAYELLHRIDVPYRVVINESVELSKKFGANESHKFINGALDKLAQAVRVVEIKK</sequence>
<dbReference type="InterPro" id="IPR011605">
    <property type="entry name" value="NusB_fam"/>
</dbReference>
<keyword evidence="2 6" id="KW-0889">Transcription antitermination</keyword>
<dbReference type="InterPro" id="IPR006027">
    <property type="entry name" value="NusB_RsmB_TIM44"/>
</dbReference>
<evidence type="ECO:0000256" key="5">
    <source>
        <dbReference type="ARBA" id="ARBA00023163"/>
    </source>
</evidence>
<keyword evidence="3 6" id="KW-0694">RNA-binding</keyword>
<evidence type="ECO:0000313" key="9">
    <source>
        <dbReference type="Proteomes" id="UP000004263"/>
    </source>
</evidence>
<dbReference type="GO" id="GO:0006353">
    <property type="term" value="P:DNA-templated transcription termination"/>
    <property type="evidence" value="ECO:0007669"/>
    <property type="project" value="UniProtKB-UniRule"/>
</dbReference>
<keyword evidence="4 6" id="KW-0805">Transcription regulation</keyword>
<comment type="similarity">
    <text evidence="1 6">Belongs to the NusB family.</text>
</comment>
<dbReference type="SUPFAM" id="SSF48013">
    <property type="entry name" value="NusB-like"/>
    <property type="match status" value="1"/>
</dbReference>